<feature type="domain" description="Glycosyl transferase family 1" evidence="2">
    <location>
        <begin position="165"/>
        <end position="322"/>
    </location>
</feature>
<keyword evidence="1" id="KW-0808">Transferase</keyword>
<sequence>MKVLHIVGNEIEESNGIGRLLPEMIEMQNKYSDSLSCSLLCINGKYESNNFKVYKLNELTDLVIDQFDLFIFHGIYFYSYIKLSKRILSRNKIYFVKPHSSLIHSAQKKSAIKKMLGNLICFKSFIKSANAVIFINADEAKNSLQWNRNYFLEGNGLASNQHVLQKTKITVKPYKFVYMSRIDFSHKGTDILLDALELLKEKYKITNFNLSIYGKGNEKEVSKLIYRIGKLGFPDVSFNGPIFGQEKNNMLLSKDIFILTSRYEGFPMAILEALDSGLPCLVTRGVNMSSIINNYHVGWECETAVESVAELILSVMKMDSNLIEEASDLARKYVIKEHDWPSLVNHSEATYSALSTK</sequence>
<dbReference type="SUPFAM" id="SSF53756">
    <property type="entry name" value="UDP-Glycosyltransferase/glycogen phosphorylase"/>
    <property type="match status" value="1"/>
</dbReference>
<dbReference type="PANTHER" id="PTHR46401">
    <property type="entry name" value="GLYCOSYLTRANSFERASE WBBK-RELATED"/>
    <property type="match status" value="1"/>
</dbReference>
<dbReference type="AlphaFoldDB" id="A0AA86INW8"/>
<reference evidence="3" key="1">
    <citation type="submission" date="2021-04" db="EMBL/GenBank/DDBJ databases">
        <title>Difference and commonality of drug resistance evolution in various bacteria. and drug sensitivity profiles.</title>
        <authorList>
            <person name="Maeda T."/>
            <person name="Shibai A."/>
            <person name="Kawada K."/>
            <person name="Kotani H."/>
            <person name="Tarusawa Y."/>
            <person name="Tanabe K."/>
            <person name="Furusawa C."/>
        </authorList>
    </citation>
    <scope>NUCLEOTIDE SEQUENCE</scope>
    <source>
        <strain evidence="3">JCM 8580</strain>
    </source>
</reference>
<accession>A0AA86INW8</accession>
<evidence type="ECO:0000256" key="1">
    <source>
        <dbReference type="ARBA" id="ARBA00022679"/>
    </source>
</evidence>
<evidence type="ECO:0000259" key="2">
    <source>
        <dbReference type="Pfam" id="PF00534"/>
    </source>
</evidence>
<dbReference type="Gene3D" id="3.40.50.2000">
    <property type="entry name" value="Glycogen Phosphorylase B"/>
    <property type="match status" value="2"/>
</dbReference>
<evidence type="ECO:0000313" key="3">
    <source>
        <dbReference type="EMBL" id="BCU54951.1"/>
    </source>
</evidence>
<protein>
    <recommendedName>
        <fullName evidence="2">Glycosyl transferase family 1 domain-containing protein</fullName>
    </recommendedName>
</protein>
<organism evidence="3 4">
    <name type="scientific">Enterobacter kobei</name>
    <dbReference type="NCBI Taxonomy" id="208224"/>
    <lineage>
        <taxon>Bacteria</taxon>
        <taxon>Pseudomonadati</taxon>
        <taxon>Pseudomonadota</taxon>
        <taxon>Gammaproteobacteria</taxon>
        <taxon>Enterobacterales</taxon>
        <taxon>Enterobacteriaceae</taxon>
        <taxon>Enterobacter</taxon>
        <taxon>Enterobacter cloacae complex</taxon>
    </lineage>
</organism>
<name>A0AA86INW8_9ENTR</name>
<dbReference type="InterPro" id="IPR001296">
    <property type="entry name" value="Glyco_trans_1"/>
</dbReference>
<dbReference type="PANTHER" id="PTHR46401:SF2">
    <property type="entry name" value="GLYCOSYLTRANSFERASE WBBK-RELATED"/>
    <property type="match status" value="1"/>
</dbReference>
<proteinExistence type="predicted"/>
<gene>
    <name evidence="3" type="ORF">ENKO_15450</name>
</gene>
<dbReference type="GO" id="GO:0016757">
    <property type="term" value="F:glycosyltransferase activity"/>
    <property type="evidence" value="ECO:0007669"/>
    <property type="project" value="InterPro"/>
</dbReference>
<dbReference type="EMBL" id="AP024590">
    <property type="protein sequence ID" value="BCU54951.1"/>
    <property type="molecule type" value="Genomic_DNA"/>
</dbReference>
<dbReference type="Pfam" id="PF00534">
    <property type="entry name" value="Glycos_transf_1"/>
    <property type="match status" value="1"/>
</dbReference>
<evidence type="ECO:0000313" key="4">
    <source>
        <dbReference type="Proteomes" id="UP000682928"/>
    </source>
</evidence>
<dbReference type="GO" id="GO:0009103">
    <property type="term" value="P:lipopolysaccharide biosynthetic process"/>
    <property type="evidence" value="ECO:0007669"/>
    <property type="project" value="TreeGrafter"/>
</dbReference>
<dbReference type="RefSeq" id="WP_088219095.1">
    <property type="nucleotide sequence ID" value="NZ_AP024590.1"/>
</dbReference>
<dbReference type="Proteomes" id="UP000682928">
    <property type="component" value="Chromosome"/>
</dbReference>